<evidence type="ECO:0000256" key="14">
    <source>
        <dbReference type="ARBA" id="ARBA00023136"/>
    </source>
</evidence>
<protein>
    <recommendedName>
        <fullName evidence="6">Actin cytoskeleton-regulatory complex protein PAN1</fullName>
    </recommendedName>
    <alternativeName>
        <fullName evidence="7">Actin cytoskeleton-regulatory complex protein pan1</fullName>
    </alternativeName>
</protein>
<gene>
    <name evidence="22" type="ORF">KUCA_T00002788001</name>
</gene>
<proteinExistence type="inferred from homology"/>
<feature type="domain" description="WH2" evidence="21">
    <location>
        <begin position="1293"/>
        <end position="1310"/>
    </location>
</feature>
<feature type="domain" description="EF-hand" evidence="20">
    <location>
        <begin position="133"/>
        <end position="168"/>
    </location>
</feature>
<keyword evidence="11" id="KW-0677">Repeat</keyword>
<feature type="compositionally biased region" description="Basic and acidic residues" evidence="18">
    <location>
        <begin position="1113"/>
        <end position="1123"/>
    </location>
</feature>
<dbReference type="GO" id="GO:0003779">
    <property type="term" value="F:actin binding"/>
    <property type="evidence" value="ECO:0007669"/>
    <property type="project" value="UniProtKB-KW"/>
</dbReference>
<dbReference type="GO" id="GO:0016197">
    <property type="term" value="P:endosomal transport"/>
    <property type="evidence" value="ECO:0007669"/>
    <property type="project" value="TreeGrafter"/>
</dbReference>
<evidence type="ECO:0000256" key="9">
    <source>
        <dbReference type="ARBA" id="ARBA00022490"/>
    </source>
</evidence>
<feature type="compositionally biased region" description="Low complexity" evidence="18">
    <location>
        <begin position="883"/>
        <end position="906"/>
    </location>
</feature>
<dbReference type="Gene3D" id="1.10.238.10">
    <property type="entry name" value="EF-hand"/>
    <property type="match status" value="2"/>
</dbReference>
<evidence type="ECO:0000259" key="19">
    <source>
        <dbReference type="PROSITE" id="PS50031"/>
    </source>
</evidence>
<keyword evidence="9" id="KW-0963">Cytoplasm</keyword>
<feature type="domain" description="EF-hand" evidence="20">
    <location>
        <begin position="500"/>
        <end position="535"/>
    </location>
</feature>
<keyword evidence="15" id="KW-0009">Actin-binding</keyword>
<dbReference type="HOGENOM" id="CLU_001619_0_0_1"/>
<dbReference type="SUPFAM" id="SSF47473">
    <property type="entry name" value="EF-hand"/>
    <property type="match status" value="2"/>
</dbReference>
<keyword evidence="10" id="KW-0254">Endocytosis</keyword>
<feature type="compositionally biased region" description="Acidic residues" evidence="18">
    <location>
        <begin position="994"/>
        <end position="1005"/>
    </location>
</feature>
<evidence type="ECO:0000256" key="5">
    <source>
        <dbReference type="ARBA" id="ARBA00011159"/>
    </source>
</evidence>
<dbReference type="GeneID" id="34520199"/>
<evidence type="ECO:0000256" key="18">
    <source>
        <dbReference type="SAM" id="MobiDB-lite"/>
    </source>
</evidence>
<dbReference type="GO" id="GO:0005509">
    <property type="term" value="F:calcium ion binding"/>
    <property type="evidence" value="ECO:0007669"/>
    <property type="project" value="InterPro"/>
</dbReference>
<name>W6MJV0_9ASCO</name>
<dbReference type="OrthoDB" id="2015333at2759"/>
<dbReference type="PROSITE" id="PS51082">
    <property type="entry name" value="WH2"/>
    <property type="match status" value="1"/>
</dbReference>
<evidence type="ECO:0000256" key="1">
    <source>
        <dbReference type="ARBA" id="ARBA00004125"/>
    </source>
</evidence>
<dbReference type="Pfam" id="PF12763">
    <property type="entry name" value="EH"/>
    <property type="match status" value="2"/>
</dbReference>
<dbReference type="PANTHER" id="PTHR11216">
    <property type="entry name" value="EH DOMAIN"/>
    <property type="match status" value="1"/>
</dbReference>
<keyword evidence="16" id="KW-0206">Cytoskeleton</keyword>
<dbReference type="PANTHER" id="PTHR11216:SF173">
    <property type="entry name" value="ACTIN CYTOSKELETON-REGULATORY COMPLEX PROTEIN PAN1"/>
    <property type="match status" value="1"/>
</dbReference>
<dbReference type="GO" id="GO:0030479">
    <property type="term" value="C:actin cortical patch"/>
    <property type="evidence" value="ECO:0007669"/>
    <property type="project" value="UniProtKB-SubCell"/>
</dbReference>
<feature type="domain" description="EH" evidence="19">
    <location>
        <begin position="100"/>
        <end position="179"/>
    </location>
</feature>
<feature type="compositionally biased region" description="Basic and acidic residues" evidence="18">
    <location>
        <begin position="1006"/>
        <end position="1051"/>
    </location>
</feature>
<dbReference type="Proteomes" id="UP000019384">
    <property type="component" value="Unassembled WGS sequence"/>
</dbReference>
<evidence type="ECO:0000256" key="6">
    <source>
        <dbReference type="ARBA" id="ARBA00015110"/>
    </source>
</evidence>
<evidence type="ECO:0000256" key="13">
    <source>
        <dbReference type="ARBA" id="ARBA00023054"/>
    </source>
</evidence>
<feature type="compositionally biased region" description="Basic and acidic residues" evidence="18">
    <location>
        <begin position="1309"/>
        <end position="1318"/>
    </location>
</feature>
<evidence type="ECO:0000256" key="12">
    <source>
        <dbReference type="ARBA" id="ARBA00022753"/>
    </source>
</evidence>
<keyword evidence="23" id="KW-1185">Reference proteome</keyword>
<feature type="region of interest" description="Disordered" evidence="18">
    <location>
        <begin position="1172"/>
        <end position="1191"/>
    </location>
</feature>
<feature type="region of interest" description="Disordered" evidence="18">
    <location>
        <begin position="1200"/>
        <end position="1327"/>
    </location>
</feature>
<reference evidence="22" key="2">
    <citation type="submission" date="2014-02" db="EMBL/GenBank/DDBJ databases">
        <title>Complete DNA sequence of /Kuraishia capsulata/ illustrates novel genomic features among budding yeasts (/Saccharomycotina/).</title>
        <authorList>
            <person name="Morales L."/>
            <person name="Noel B."/>
            <person name="Porcel B."/>
            <person name="Marcet-Houben M."/>
            <person name="Hullo M-F."/>
            <person name="Sacerdot C."/>
            <person name="Tekaia F."/>
            <person name="Leh-Louis V."/>
            <person name="Despons L."/>
            <person name="Khanna V."/>
            <person name="Aury J-M."/>
            <person name="Barbe V."/>
            <person name="Couloux A."/>
            <person name="Labadie K."/>
            <person name="Pelletier E."/>
            <person name="Souciet J-L."/>
            <person name="Boekhout T."/>
            <person name="Gabaldon T."/>
            <person name="Wincker P."/>
            <person name="Dujon B."/>
        </authorList>
    </citation>
    <scope>NUCLEOTIDE SEQUENCE</scope>
    <source>
        <strain evidence="22">CBS 1993</strain>
    </source>
</reference>
<keyword evidence="8" id="KW-1003">Cell membrane</keyword>
<dbReference type="PROSITE" id="PS50222">
    <property type="entry name" value="EF_HAND_2"/>
    <property type="match status" value="2"/>
</dbReference>
<dbReference type="InterPro" id="IPR002048">
    <property type="entry name" value="EF_hand_dom"/>
</dbReference>
<dbReference type="SMART" id="SM00054">
    <property type="entry name" value="EFh"/>
    <property type="match status" value="3"/>
</dbReference>
<dbReference type="RefSeq" id="XP_022458811.1">
    <property type="nucleotide sequence ID" value="XM_022603069.1"/>
</dbReference>
<dbReference type="InterPro" id="IPR011992">
    <property type="entry name" value="EF-hand-dom_pair"/>
</dbReference>
<keyword evidence="14" id="KW-0472">Membrane</keyword>
<reference evidence="22" key="1">
    <citation type="submission" date="2013-12" db="EMBL/GenBank/DDBJ databases">
        <authorList>
            <person name="Genoscope - CEA"/>
        </authorList>
    </citation>
    <scope>NUCLEOTIDE SEQUENCE</scope>
    <source>
        <strain evidence="22">CBS 1993</strain>
    </source>
</reference>
<dbReference type="GO" id="GO:0006897">
    <property type="term" value="P:endocytosis"/>
    <property type="evidence" value="ECO:0007669"/>
    <property type="project" value="UniProtKB-KW"/>
</dbReference>
<evidence type="ECO:0000256" key="3">
    <source>
        <dbReference type="ARBA" id="ARBA00004413"/>
    </source>
</evidence>
<evidence type="ECO:0000256" key="8">
    <source>
        <dbReference type="ARBA" id="ARBA00022475"/>
    </source>
</evidence>
<feature type="region of interest" description="Disordered" evidence="18">
    <location>
        <begin position="1"/>
        <end position="75"/>
    </location>
</feature>
<keyword evidence="12" id="KW-0967">Endosome</keyword>
<sequence length="1327" mass="143212">MYNPYQGFNQYNGYQQPQQQSGYGYQQPGFQPQQTGFQPQQTGFQPQQTGFQPQPQQTGFQPQQAGFQSQQAGFQSTGIQAENRDLKIPSIRLTFISAQDQENFEHLFRASVPKGENSIDGNAARDILLKSNLSPLQLAEIWQLADTTKSGKLLFPEFALALHLCNGAIKGEPIPYDLPLKIRNEVSSFVDVISFNVDDSKDSIPQNTPFTEAIKAQQTGFGNGFQQPQQTGYGFNQNGGGVVPQQTGYQPQTSFQNGIGSQQTGYQPQQTGYQPLGQQKTGGLPIQATGFNQGAGFGSQVSGLVSQQNGFNAPAAGNQTGLAPQQTGYQPLAQQKTGTFQPLTQQKTGTFQPLLPQQTAGLVPLGAQRTGGLVPQQTGLLPQQTGYQPLQPQATGLMPQPTGLTAMPTGRPGQWGFVSMPTGGLPGLEMMQSHFLPGSSSQTSQLNSAMNGGFQTQDVPWAITKNEKMIYDNIFKQWDKERKGFIDGPSAISIFGKSGLARPDLEKIWTLADLSNRGKLNKDEFSVAMHLVYRRLNGLDIPNFLPPELIPPSSKMLKETMNNIKGKLFNDSISNKPRQSASGRTDGTRFKNDDEDIGYVSSSRYGRGKKETKSDSSNAKLSVEELKKLVHERQIILDAIDAKDQDSTAAFTEQKSLNEIELLKTKIKTAQSSINSAGEATNLEQRQALGKKLDEILDKVPQLVSLIEKVDSEIKDAKIQLYRVQISKENPSGIEITGTGPNGTVTDGDRRLAKSRATLQARMAALTGKPAPNLAAWEDNETKLTQEIEKLTLETVREQKEVKEIGASIGELAKGASSSLRLTNSSSVGFEKWEKGDGVTSSEVKEFIRLLNDSKPAPQPKKESAVIPQPAVAASFSPSVPDSTSRQSQSPAVSSTSSTPSLAYSAFKSAEDRAKHIKEQAEKRMNERLAKLGISRRGAQKAEAAPDSPPPPAVVARSDVTSPRAPPVPPVSRHSTATHKQPVKEVEKEKEEESSGDDDDDEEERELQRLVEEKKALENKEKERKLKKKQEREARLAKLKQEMEDLKKKEEADDSSDDEFEDAKQSQTPVAATPTILEPKKEVIQDHNPFAKLAAQQQTGKSNNPFFKPQVPTEEKFDAKAAEAQRNAQRGVTANGDDDDWSNSDVASDDDDDLGVSRGSGPAHLANLLFKGMGAGSNSESSTPPPVPVTAAAPVAPVAPAVPAAPPVPTQEPEVVKEAEVSSEEPEEHNESVSIPPIPTAPALPTNSAPPPPPIPNMGAPPPPPLPSVGAPPPPPPPSMPSNGSAPGGGAPDIGALLGQINMGKSLRKVNDEEKHIVESGVTGKVL</sequence>
<dbReference type="PROSITE" id="PS50031">
    <property type="entry name" value="EH"/>
    <property type="match status" value="2"/>
</dbReference>
<evidence type="ECO:0000313" key="23">
    <source>
        <dbReference type="Proteomes" id="UP000019384"/>
    </source>
</evidence>
<feature type="compositionally biased region" description="Acidic residues" evidence="18">
    <location>
        <begin position="1136"/>
        <end position="1154"/>
    </location>
</feature>
<feature type="compositionally biased region" description="Polar residues" evidence="18">
    <location>
        <begin position="571"/>
        <end position="585"/>
    </location>
</feature>
<feature type="compositionally biased region" description="Basic and acidic residues" evidence="18">
    <location>
        <begin position="982"/>
        <end position="993"/>
    </location>
</feature>
<feature type="region of interest" description="Disordered" evidence="18">
    <location>
        <begin position="1091"/>
        <end position="1164"/>
    </location>
</feature>
<organism evidence="22 23">
    <name type="scientific">Kuraishia capsulata CBS 1993</name>
    <dbReference type="NCBI Taxonomy" id="1382522"/>
    <lineage>
        <taxon>Eukaryota</taxon>
        <taxon>Fungi</taxon>
        <taxon>Dikarya</taxon>
        <taxon>Ascomycota</taxon>
        <taxon>Saccharomycotina</taxon>
        <taxon>Pichiomycetes</taxon>
        <taxon>Pichiales</taxon>
        <taxon>Pichiaceae</taxon>
        <taxon>Kuraishia</taxon>
    </lineage>
</organism>
<dbReference type="InterPro" id="IPR000261">
    <property type="entry name" value="EH_dom"/>
</dbReference>
<evidence type="ECO:0000313" key="22">
    <source>
        <dbReference type="EMBL" id="CDK26814.1"/>
    </source>
</evidence>
<dbReference type="STRING" id="1382522.W6MJV0"/>
<feature type="compositionally biased region" description="Acidic residues" evidence="18">
    <location>
        <begin position="1052"/>
        <end position="1061"/>
    </location>
</feature>
<feature type="domain" description="EH" evidence="19">
    <location>
        <begin position="467"/>
        <end position="556"/>
    </location>
</feature>
<accession>W6MJV0</accession>
<comment type="subcellular location">
    <subcellularLocation>
        <location evidence="3">Cell membrane</location>
        <topology evidence="3">Peripheral membrane protein</topology>
        <orientation evidence="3">Cytoplasmic side</orientation>
    </subcellularLocation>
    <subcellularLocation>
        <location evidence="2">Cytoplasm</location>
        <location evidence="2">Cytoskeleton</location>
        <location evidence="2">Actin patch</location>
    </subcellularLocation>
    <subcellularLocation>
        <location evidence="1">Endosome membrane</location>
        <topology evidence="1">Peripheral membrane protein</topology>
        <orientation evidence="1">Cytoplasmic side</orientation>
    </subcellularLocation>
</comment>
<comment type="subunit">
    <text evidence="5">Component of the PAN1 actin cytoskeleton-regulatory complex.</text>
</comment>
<feature type="compositionally biased region" description="Polar residues" evidence="18">
    <location>
        <begin position="1095"/>
        <end position="1105"/>
    </location>
</feature>
<evidence type="ECO:0000256" key="4">
    <source>
        <dbReference type="ARBA" id="ARBA00009351"/>
    </source>
</evidence>
<dbReference type="EMBL" id="HG793127">
    <property type="protein sequence ID" value="CDK26814.1"/>
    <property type="molecule type" value="Genomic_DNA"/>
</dbReference>
<dbReference type="CDD" id="cd00052">
    <property type="entry name" value="EH"/>
    <property type="match status" value="2"/>
</dbReference>
<evidence type="ECO:0000259" key="20">
    <source>
        <dbReference type="PROSITE" id="PS50222"/>
    </source>
</evidence>
<evidence type="ECO:0000256" key="10">
    <source>
        <dbReference type="ARBA" id="ARBA00022583"/>
    </source>
</evidence>
<evidence type="ECO:0000256" key="16">
    <source>
        <dbReference type="ARBA" id="ARBA00023212"/>
    </source>
</evidence>
<evidence type="ECO:0000256" key="11">
    <source>
        <dbReference type="ARBA" id="ARBA00022737"/>
    </source>
</evidence>
<evidence type="ECO:0000256" key="17">
    <source>
        <dbReference type="ARBA" id="ARBA00025194"/>
    </source>
</evidence>
<feature type="region of interest" description="Disordered" evidence="18">
    <location>
        <begin position="568"/>
        <end position="617"/>
    </location>
</feature>
<comment type="function">
    <text evidence="17">Component of the PAN1 actin cytoskeleton-regulatory complex required for the internalization of endosomes during actin-coupled endocytosis. The complex links the site of endocytosis to the cell membrane-associated actin cytoskeleton. Mediates uptake of external molecules and vacuolar degradation of plasma membrane proteins. Plays a role in the proper organization of the cell membrane-associated actin cytoskeleton and promotes its destabilization.</text>
</comment>
<dbReference type="FunFam" id="1.10.238.10:FF:000349">
    <property type="entry name" value="Actin cytoskeleton-regulatory complex protein PAN1"/>
    <property type="match status" value="1"/>
</dbReference>
<evidence type="ECO:0000256" key="7">
    <source>
        <dbReference type="ARBA" id="ARBA00020728"/>
    </source>
</evidence>
<evidence type="ECO:0000259" key="21">
    <source>
        <dbReference type="PROSITE" id="PS51082"/>
    </source>
</evidence>
<comment type="similarity">
    <text evidence="4">Belongs to the PAN1 family.</text>
</comment>
<dbReference type="SMART" id="SM00027">
    <property type="entry name" value="EH"/>
    <property type="match status" value="2"/>
</dbReference>
<feature type="region of interest" description="Disordered" evidence="18">
    <location>
        <begin position="874"/>
        <end position="1078"/>
    </location>
</feature>
<dbReference type="GO" id="GO:0005886">
    <property type="term" value="C:plasma membrane"/>
    <property type="evidence" value="ECO:0007669"/>
    <property type="project" value="UniProtKB-SubCell"/>
</dbReference>
<dbReference type="InterPro" id="IPR003124">
    <property type="entry name" value="WH2_dom"/>
</dbReference>
<dbReference type="GO" id="GO:0010008">
    <property type="term" value="C:endosome membrane"/>
    <property type="evidence" value="ECO:0007669"/>
    <property type="project" value="UniProtKB-SubCell"/>
</dbReference>
<evidence type="ECO:0000256" key="2">
    <source>
        <dbReference type="ARBA" id="ARBA00004134"/>
    </source>
</evidence>
<evidence type="ECO:0000256" key="15">
    <source>
        <dbReference type="ARBA" id="ARBA00023203"/>
    </source>
</evidence>
<feature type="compositionally biased region" description="Basic and acidic residues" evidence="18">
    <location>
        <begin position="909"/>
        <end position="930"/>
    </location>
</feature>
<keyword evidence="13" id="KW-0175">Coiled coil</keyword>
<feature type="compositionally biased region" description="Pro residues" evidence="18">
    <location>
        <begin position="1236"/>
        <end position="1280"/>
    </location>
</feature>